<keyword evidence="5 7" id="KW-0408">Iron</keyword>
<dbReference type="Gene3D" id="1.10.760.10">
    <property type="entry name" value="Cytochrome c-like domain"/>
    <property type="match status" value="1"/>
</dbReference>
<dbReference type="InterPro" id="IPR036909">
    <property type="entry name" value="Cyt_c-like_dom_sf"/>
</dbReference>
<dbReference type="InterPro" id="IPR020472">
    <property type="entry name" value="WD40_PAC1"/>
</dbReference>
<feature type="repeat" description="WD" evidence="6">
    <location>
        <begin position="224"/>
        <end position="265"/>
    </location>
</feature>
<dbReference type="PANTHER" id="PTHR19848:SF8">
    <property type="entry name" value="F-BOX AND WD REPEAT DOMAIN CONTAINING 7"/>
    <property type="match status" value="1"/>
</dbReference>
<feature type="signal peptide" evidence="8">
    <location>
        <begin position="1"/>
        <end position="21"/>
    </location>
</feature>
<evidence type="ECO:0000313" key="11">
    <source>
        <dbReference type="Proteomes" id="UP001501588"/>
    </source>
</evidence>
<dbReference type="InterPro" id="IPR001680">
    <property type="entry name" value="WD40_rpt"/>
</dbReference>
<evidence type="ECO:0000256" key="1">
    <source>
        <dbReference type="ARBA" id="ARBA00022574"/>
    </source>
</evidence>
<gene>
    <name evidence="10" type="ORF">GCM10009416_37010</name>
</gene>
<evidence type="ECO:0000256" key="3">
    <source>
        <dbReference type="ARBA" id="ARBA00022723"/>
    </source>
</evidence>
<dbReference type="PROSITE" id="PS51007">
    <property type="entry name" value="CYTC"/>
    <property type="match status" value="1"/>
</dbReference>
<feature type="repeat" description="WD" evidence="6">
    <location>
        <begin position="107"/>
        <end position="137"/>
    </location>
</feature>
<dbReference type="SMART" id="SM00320">
    <property type="entry name" value="WD40"/>
    <property type="match status" value="7"/>
</dbReference>
<dbReference type="Gene3D" id="2.130.10.10">
    <property type="entry name" value="YVTN repeat-like/Quinoprotein amine dehydrogenase"/>
    <property type="match status" value="3"/>
</dbReference>
<evidence type="ECO:0000313" key="10">
    <source>
        <dbReference type="EMBL" id="GAA0595276.1"/>
    </source>
</evidence>
<keyword evidence="4" id="KW-0677">Repeat</keyword>
<evidence type="ECO:0000256" key="2">
    <source>
        <dbReference type="ARBA" id="ARBA00022617"/>
    </source>
</evidence>
<dbReference type="EMBL" id="BAAAFZ010000060">
    <property type="protein sequence ID" value="GAA0595276.1"/>
    <property type="molecule type" value="Genomic_DNA"/>
</dbReference>
<keyword evidence="2 7" id="KW-0349">Heme</keyword>
<feature type="chain" id="PRO_5046926206" evidence="8">
    <location>
        <begin position="22"/>
        <end position="425"/>
    </location>
</feature>
<keyword evidence="11" id="KW-1185">Reference proteome</keyword>
<reference evidence="11" key="1">
    <citation type="journal article" date="2019" name="Int. J. Syst. Evol. Microbiol.">
        <title>The Global Catalogue of Microorganisms (GCM) 10K type strain sequencing project: providing services to taxonomists for standard genome sequencing and annotation.</title>
        <authorList>
            <consortium name="The Broad Institute Genomics Platform"/>
            <consortium name="The Broad Institute Genome Sequencing Center for Infectious Disease"/>
            <person name="Wu L."/>
            <person name="Ma J."/>
        </authorList>
    </citation>
    <scope>NUCLEOTIDE SEQUENCE [LARGE SCALE GENOMIC DNA]</scope>
    <source>
        <strain evidence="11">JCM 9933</strain>
    </source>
</reference>
<organism evidence="10 11">
    <name type="scientific">Craurococcus roseus</name>
    <dbReference type="NCBI Taxonomy" id="77585"/>
    <lineage>
        <taxon>Bacteria</taxon>
        <taxon>Pseudomonadati</taxon>
        <taxon>Pseudomonadota</taxon>
        <taxon>Alphaproteobacteria</taxon>
        <taxon>Acetobacterales</taxon>
        <taxon>Acetobacteraceae</taxon>
        <taxon>Craurococcus</taxon>
    </lineage>
</organism>
<feature type="repeat" description="WD" evidence="6">
    <location>
        <begin position="24"/>
        <end position="64"/>
    </location>
</feature>
<keyword evidence="1 6" id="KW-0853">WD repeat</keyword>
<dbReference type="PANTHER" id="PTHR19848">
    <property type="entry name" value="WD40 REPEAT PROTEIN"/>
    <property type="match status" value="1"/>
</dbReference>
<dbReference type="Pfam" id="PF00400">
    <property type="entry name" value="WD40"/>
    <property type="match status" value="6"/>
</dbReference>
<dbReference type="InterPro" id="IPR009056">
    <property type="entry name" value="Cyt_c-like_dom"/>
</dbReference>
<accession>A0ABP3QQ97</accession>
<keyword evidence="3 7" id="KW-0479">Metal-binding</keyword>
<dbReference type="SUPFAM" id="SSF46626">
    <property type="entry name" value="Cytochrome c"/>
    <property type="match status" value="1"/>
</dbReference>
<evidence type="ECO:0000256" key="6">
    <source>
        <dbReference type="PROSITE-ProRule" id="PRU00221"/>
    </source>
</evidence>
<dbReference type="SUPFAM" id="SSF50978">
    <property type="entry name" value="WD40 repeat-like"/>
    <property type="match status" value="1"/>
</dbReference>
<evidence type="ECO:0000256" key="5">
    <source>
        <dbReference type="ARBA" id="ARBA00023004"/>
    </source>
</evidence>
<name>A0ABP3QQ97_9PROT</name>
<feature type="domain" description="Cytochrome c" evidence="9">
    <location>
        <begin position="322"/>
        <end position="424"/>
    </location>
</feature>
<dbReference type="InterPro" id="IPR015943">
    <property type="entry name" value="WD40/YVTN_repeat-like_dom_sf"/>
</dbReference>
<dbReference type="PROSITE" id="PS50294">
    <property type="entry name" value="WD_REPEATS_REGION"/>
    <property type="match status" value="4"/>
</dbReference>
<protein>
    <submittedName>
        <fullName evidence="10">C-type cytochrome</fullName>
    </submittedName>
</protein>
<sequence length="425" mass="42546">MRSVSLALLAALGMAAAAGRAQDLAGHGGPVRALAVLPDERLASAGFDHSVILWDAAAGRARHVSRWHGGSVNALAALPGGGVASGGEDGRVAVWPPGGAPEPSRVLEGHGAPVAAVAAGPDGALASAGWDGTVRVWAGDGSARVFAGHAGPVNGLAWAGAGWVSAGYDGTVRLWDAATGEGRVLAEFGLPQNAALALPDGTVASAGVDGAVRLVAPDGAVRELAAGNRPVVGLAASPDGAVLATASMGGSVGIWSVAEARLLRTLEGPGLPVWSVAFAPDGRTLWTGGQDRVVRRWDAATGAPLGPLASGADAAATAEGGGLDPHGARVFRACAACHALTPEGGANMAGPSLHGLFGRRMGSLPGYRYSERLSRGDIVWTREAVADLFTRGPDVVVPGTTMPVQRVEEAGDIAALLRFLEQATR</sequence>
<dbReference type="InterPro" id="IPR036322">
    <property type="entry name" value="WD40_repeat_dom_sf"/>
</dbReference>
<comment type="caution">
    <text evidence="10">The sequence shown here is derived from an EMBL/GenBank/DDBJ whole genome shotgun (WGS) entry which is preliminary data.</text>
</comment>
<feature type="repeat" description="WD" evidence="6">
    <location>
        <begin position="266"/>
        <end position="307"/>
    </location>
</feature>
<dbReference type="PROSITE" id="PS50082">
    <property type="entry name" value="WD_REPEATS_2"/>
    <property type="match status" value="5"/>
</dbReference>
<evidence type="ECO:0000256" key="8">
    <source>
        <dbReference type="SAM" id="SignalP"/>
    </source>
</evidence>
<evidence type="ECO:0000256" key="4">
    <source>
        <dbReference type="ARBA" id="ARBA00022737"/>
    </source>
</evidence>
<dbReference type="CDD" id="cd00200">
    <property type="entry name" value="WD40"/>
    <property type="match status" value="1"/>
</dbReference>
<dbReference type="Proteomes" id="UP001501588">
    <property type="component" value="Unassembled WGS sequence"/>
</dbReference>
<keyword evidence="8" id="KW-0732">Signal</keyword>
<dbReference type="RefSeq" id="WP_343896871.1">
    <property type="nucleotide sequence ID" value="NZ_BAAAFZ010000060.1"/>
</dbReference>
<proteinExistence type="predicted"/>
<feature type="repeat" description="WD" evidence="6">
    <location>
        <begin position="146"/>
        <end position="185"/>
    </location>
</feature>
<dbReference type="PRINTS" id="PR00320">
    <property type="entry name" value="GPROTEINBRPT"/>
</dbReference>
<evidence type="ECO:0000256" key="7">
    <source>
        <dbReference type="PROSITE-ProRule" id="PRU00433"/>
    </source>
</evidence>
<evidence type="ECO:0000259" key="9">
    <source>
        <dbReference type="PROSITE" id="PS51007"/>
    </source>
</evidence>